<dbReference type="GeneID" id="36579988"/>
<gene>
    <name evidence="2" type="ORF">K444DRAFT_32452</name>
</gene>
<evidence type="ECO:0000313" key="3">
    <source>
        <dbReference type="Proteomes" id="UP000235371"/>
    </source>
</evidence>
<reference evidence="2 3" key="1">
    <citation type="submission" date="2016-04" db="EMBL/GenBank/DDBJ databases">
        <title>A degradative enzymes factory behind the ericoid mycorrhizal symbiosis.</title>
        <authorList>
            <consortium name="DOE Joint Genome Institute"/>
            <person name="Martino E."/>
            <person name="Morin E."/>
            <person name="Grelet G."/>
            <person name="Kuo A."/>
            <person name="Kohler A."/>
            <person name="Daghino S."/>
            <person name="Barry K."/>
            <person name="Choi C."/>
            <person name="Cichocki N."/>
            <person name="Clum A."/>
            <person name="Copeland A."/>
            <person name="Hainaut M."/>
            <person name="Haridas S."/>
            <person name="Labutti K."/>
            <person name="Lindquist E."/>
            <person name="Lipzen A."/>
            <person name="Khouja H.-R."/>
            <person name="Murat C."/>
            <person name="Ohm R."/>
            <person name="Olson A."/>
            <person name="Spatafora J."/>
            <person name="Veneault-Fourrey C."/>
            <person name="Henrissat B."/>
            <person name="Grigoriev I."/>
            <person name="Martin F."/>
            <person name="Perotto S."/>
        </authorList>
    </citation>
    <scope>NUCLEOTIDE SEQUENCE [LARGE SCALE GENOMIC DNA]</scope>
    <source>
        <strain evidence="2 3">E</strain>
    </source>
</reference>
<dbReference type="SUPFAM" id="SSF48452">
    <property type="entry name" value="TPR-like"/>
    <property type="match status" value="3"/>
</dbReference>
<evidence type="ECO:0000259" key="1">
    <source>
        <dbReference type="Pfam" id="PF00931"/>
    </source>
</evidence>
<dbReference type="RefSeq" id="XP_024734591.1">
    <property type="nucleotide sequence ID" value="XM_024871906.1"/>
</dbReference>
<dbReference type="Gene3D" id="1.25.40.10">
    <property type="entry name" value="Tetratricopeptide repeat domain"/>
    <property type="match status" value="3"/>
</dbReference>
<dbReference type="InterPro" id="IPR027417">
    <property type="entry name" value="P-loop_NTPase"/>
</dbReference>
<feature type="domain" description="NB-ARC" evidence="1">
    <location>
        <begin position="23"/>
        <end position="172"/>
    </location>
</feature>
<dbReference type="Pfam" id="PF00931">
    <property type="entry name" value="NB-ARC"/>
    <property type="match status" value="1"/>
</dbReference>
<dbReference type="Proteomes" id="UP000235371">
    <property type="component" value="Unassembled WGS sequence"/>
</dbReference>
<protein>
    <submittedName>
        <fullName evidence="2">TPR-like protein</fullName>
    </submittedName>
</protein>
<dbReference type="Gene3D" id="3.40.50.300">
    <property type="entry name" value="P-loop containing nucleotide triphosphate hydrolases"/>
    <property type="match status" value="1"/>
</dbReference>
<dbReference type="InParanoid" id="A0A2J6T3V1"/>
<evidence type="ECO:0000313" key="2">
    <source>
        <dbReference type="EMBL" id="PMD57687.1"/>
    </source>
</evidence>
<dbReference type="PANTHER" id="PTHR46082">
    <property type="entry name" value="ATP/GTP-BINDING PROTEIN-RELATED"/>
    <property type="match status" value="1"/>
</dbReference>
<sequence length="919" mass="103202">MTILDEHFARGGETGPTTIKKAALCGLGGIGKSQIALKYAYRQQELHSKFSIFWIHASNISRFEKSYANIAEEFQLSGRDDPRVDVLQLVRNWLEGQYRMPWLMIIDSVDDAHIFDKTENGKSALEYLPQVANGLILYTSRNRDVSVDLVGEKYTITVSSLGAAEARLLFGESTRRTSTQEEQDALLTELGHLPLAIKQAASFMTKRHKTIPQYLSQFRDSEQSTITLLNHMFVDTEAASSVSTAWLVSFNFIQAENPRAARLLLLMSLMDRDSIPASLVSGIFENVVAFDESIGLLEAFSFVSPDETGSGYDMHRLVQIVTRGWLGDQGEELTRDISLQALGLVSSKFPDGVFENWAECARYLPHAESVLPRSLNVSDKTDIFARAKLLSHVAWYLKGRGNYTLAQTKLEEARSLYEQIGEVESSEALMVECRLASVINQLGHTDAAIQLFRKSQDSQIKLLGSNHLETLETSDALASALSNTLFPKYLQESESLGRETLHLREIRLPEDHPDILTSLHTLGWALFRLGKCDEAAVLLNKCLTKRNIVLGEHHPDTSATSTELAIVLLSLKPPDSVRAEYLIRHSVNVTTVLCGKEHPSTIITYHNMSTLLRVLGKYEESEALQREQLALSYRILGKNHPTTLWCIISLSQALSEQKRYDLVRELVEAELETRQELASRSVLDVLIMMEILGNTYVELEQYDKADLMFQAVITGRTQVLGAEDASTLRALHYMGRLRWKEGKHDEAETILLKLLHQRAAILGKTHEETLLTATVLGHSFYSAQKYLEAEIMFRQVLGVKEQTLPPHDEAILAIRDNLEAALAEQQKYAEWEAHCRKTLEIRQELAPDGYHTLRALSNLACVLDRQGKEESQAVFNAIMLKIQSLPENFMDDKTYAENMSLEEAAAFRAMQSQGDDGNG</sequence>
<keyword evidence="3" id="KW-1185">Reference proteome</keyword>
<dbReference type="Pfam" id="PF13424">
    <property type="entry name" value="TPR_12"/>
    <property type="match status" value="2"/>
</dbReference>
<dbReference type="SUPFAM" id="SSF52540">
    <property type="entry name" value="P-loop containing nucleoside triphosphate hydrolases"/>
    <property type="match status" value="1"/>
</dbReference>
<proteinExistence type="predicted"/>
<accession>A0A2J6T3V1</accession>
<dbReference type="InterPro" id="IPR002182">
    <property type="entry name" value="NB-ARC"/>
</dbReference>
<dbReference type="OrthoDB" id="3502685at2759"/>
<dbReference type="EMBL" id="KZ613846">
    <property type="protein sequence ID" value="PMD57687.1"/>
    <property type="molecule type" value="Genomic_DNA"/>
</dbReference>
<dbReference type="PANTHER" id="PTHR46082:SF6">
    <property type="entry name" value="AAA+ ATPASE DOMAIN-CONTAINING PROTEIN-RELATED"/>
    <property type="match status" value="1"/>
</dbReference>
<name>A0A2J6T3V1_9HELO</name>
<dbReference type="GO" id="GO:0043531">
    <property type="term" value="F:ADP binding"/>
    <property type="evidence" value="ECO:0007669"/>
    <property type="project" value="InterPro"/>
</dbReference>
<dbReference type="AlphaFoldDB" id="A0A2J6T3V1"/>
<dbReference type="STRING" id="1095630.A0A2J6T3V1"/>
<organism evidence="2 3">
    <name type="scientific">Hyaloscypha bicolor E</name>
    <dbReference type="NCBI Taxonomy" id="1095630"/>
    <lineage>
        <taxon>Eukaryota</taxon>
        <taxon>Fungi</taxon>
        <taxon>Dikarya</taxon>
        <taxon>Ascomycota</taxon>
        <taxon>Pezizomycotina</taxon>
        <taxon>Leotiomycetes</taxon>
        <taxon>Helotiales</taxon>
        <taxon>Hyaloscyphaceae</taxon>
        <taxon>Hyaloscypha</taxon>
        <taxon>Hyaloscypha bicolor</taxon>
    </lineage>
</organism>
<dbReference type="InterPro" id="IPR053137">
    <property type="entry name" value="NLR-like"/>
</dbReference>
<dbReference type="Pfam" id="PF13374">
    <property type="entry name" value="TPR_10"/>
    <property type="match status" value="1"/>
</dbReference>
<dbReference type="InterPro" id="IPR011990">
    <property type="entry name" value="TPR-like_helical_dom_sf"/>
</dbReference>